<dbReference type="OrthoDB" id="5560525at2759"/>
<dbReference type="PANTHER" id="PTHR14430:SF0">
    <property type="entry name" value="SEC2P DOMAIN-CONTAINING PROTEIN"/>
    <property type="match status" value="1"/>
</dbReference>
<dbReference type="EMBL" id="VYZN01000001">
    <property type="protein sequence ID" value="KAE9544553.1"/>
    <property type="molecule type" value="Genomic_DNA"/>
</dbReference>
<dbReference type="Gene3D" id="1.20.5.4880">
    <property type="match status" value="1"/>
</dbReference>
<evidence type="ECO:0000256" key="1">
    <source>
        <dbReference type="ARBA" id="ARBA00023054"/>
    </source>
</evidence>
<evidence type="ECO:0000313" key="6">
    <source>
        <dbReference type="EMBL" id="KAE9544553.1"/>
    </source>
</evidence>
<dbReference type="InterPro" id="IPR009449">
    <property type="entry name" value="Sec2_N"/>
</dbReference>
<comment type="caution">
    <text evidence="6">The sequence shown here is derived from an EMBL/GenBank/DDBJ whole genome shotgun (WGS) entry which is preliminary data.</text>
</comment>
<dbReference type="GO" id="GO:0006887">
    <property type="term" value="P:exocytosis"/>
    <property type="evidence" value="ECO:0007669"/>
    <property type="project" value="TreeGrafter"/>
</dbReference>
<evidence type="ECO:0000313" key="7">
    <source>
        <dbReference type="Proteomes" id="UP000475862"/>
    </source>
</evidence>
<dbReference type="InterPro" id="IPR040351">
    <property type="entry name" value="RAB3IL/RAB3IP/Sec2"/>
</dbReference>
<evidence type="ECO:0000259" key="5">
    <source>
        <dbReference type="Pfam" id="PF06428"/>
    </source>
</evidence>
<dbReference type="GO" id="GO:0005085">
    <property type="term" value="F:guanyl-nucleotide exchange factor activity"/>
    <property type="evidence" value="ECO:0007669"/>
    <property type="project" value="InterPro"/>
</dbReference>
<feature type="domain" description="GDP/GTP exchange factor Sec2 N-terminal" evidence="5">
    <location>
        <begin position="92"/>
        <end position="174"/>
    </location>
</feature>
<protein>
    <recommendedName>
        <fullName evidence="5">GDP/GTP exchange factor Sec2 N-terminal domain-containing protein</fullName>
    </recommendedName>
</protein>
<dbReference type="GO" id="GO:0070319">
    <property type="term" value="C:Golgi to plasma membrane transport vesicle"/>
    <property type="evidence" value="ECO:0007669"/>
    <property type="project" value="TreeGrafter"/>
</dbReference>
<dbReference type="Proteomes" id="UP000475862">
    <property type="component" value="Unassembled WGS sequence"/>
</dbReference>
<evidence type="ECO:0000256" key="3">
    <source>
        <dbReference type="SAM" id="Coils"/>
    </source>
</evidence>
<feature type="region of interest" description="Disordered" evidence="4">
    <location>
        <begin position="79"/>
        <end position="100"/>
    </location>
</feature>
<dbReference type="SUPFAM" id="SSF144284">
    <property type="entry name" value="Sec2 N-terminal region"/>
    <property type="match status" value="1"/>
</dbReference>
<sequence>MNTLSDSDVIDESLHVPETTQMANDNELILSPKKHLVCFATVKGDCLVTKNGASYAGIKECLLSERMVDKDEPTETQIIDSAVPDPDTDSGMESSASSWDRSVNEVKEHAFARLEEELKKANETLKLRDEEVSRLSRIRADVESELEELTASLFQEAHNMVKEANLRQAAATRALKESSMKVDVLSAEVTALKTLVLTSTPSHPNLSREDSISMPGGLSGVGLFYRKHKRSPSHNNLKYGRENSPPDSPLKQKSNQAVTDPETLDISNSAEVNINVMLCFFIGFMIDPNVHREFVHWMKSPTLDKSDAFISRIYREDIDQCLEFNNSTLAIDVRNAIESGNLFIESMDKSKSHFPKKCALMELPLLCLYRMNLGGSDSECYCISQICRNRITAVCDFLNYLRYIQRGLVKSLENDMYWEIVRLRKQMMLAKLGLALTS</sequence>
<proteinExistence type="inferred from homology"/>
<feature type="coiled-coil region" evidence="3">
    <location>
        <begin position="104"/>
        <end position="152"/>
    </location>
</feature>
<dbReference type="CDD" id="cd21044">
    <property type="entry name" value="Rab11BD_RAB3IP_like"/>
    <property type="match status" value="1"/>
</dbReference>
<dbReference type="PANTHER" id="PTHR14430">
    <property type="entry name" value="RABIN3-RELATED"/>
    <property type="match status" value="1"/>
</dbReference>
<gene>
    <name evidence="6" type="ORF">AGLY_000094</name>
</gene>
<feature type="region of interest" description="Disordered" evidence="4">
    <location>
        <begin position="231"/>
        <end position="262"/>
    </location>
</feature>
<evidence type="ECO:0000256" key="4">
    <source>
        <dbReference type="SAM" id="MobiDB-lite"/>
    </source>
</evidence>
<name>A0A6G0U6I6_APHGL</name>
<evidence type="ECO:0000256" key="2">
    <source>
        <dbReference type="ARBA" id="ARBA00025794"/>
    </source>
</evidence>
<dbReference type="Pfam" id="PF25555">
    <property type="entry name" value="RAB3A-like_C"/>
    <property type="match status" value="1"/>
</dbReference>
<accession>A0A6G0U6I6</accession>
<reference evidence="6 7" key="1">
    <citation type="submission" date="2019-08" db="EMBL/GenBank/DDBJ databases">
        <title>The genome of the soybean aphid Biotype 1, its phylome, world population structure and adaptation to the North American continent.</title>
        <authorList>
            <person name="Giordano R."/>
            <person name="Donthu R.K."/>
            <person name="Hernandez A.G."/>
            <person name="Wright C.L."/>
            <person name="Zimin A.V."/>
        </authorList>
    </citation>
    <scope>NUCLEOTIDE SEQUENCE [LARGE SCALE GENOMIC DNA]</scope>
    <source>
        <tissue evidence="6">Whole aphids</tissue>
    </source>
</reference>
<dbReference type="Pfam" id="PF06428">
    <property type="entry name" value="Sec2p"/>
    <property type="match status" value="1"/>
</dbReference>
<feature type="compositionally biased region" description="Polar residues" evidence="4">
    <location>
        <begin position="91"/>
        <end position="100"/>
    </location>
</feature>
<comment type="similarity">
    <text evidence="2">Belongs to the SEC2 family.</text>
</comment>
<keyword evidence="1 3" id="KW-0175">Coiled coil</keyword>
<organism evidence="6 7">
    <name type="scientific">Aphis glycines</name>
    <name type="common">Soybean aphid</name>
    <dbReference type="NCBI Taxonomy" id="307491"/>
    <lineage>
        <taxon>Eukaryota</taxon>
        <taxon>Metazoa</taxon>
        <taxon>Ecdysozoa</taxon>
        <taxon>Arthropoda</taxon>
        <taxon>Hexapoda</taxon>
        <taxon>Insecta</taxon>
        <taxon>Pterygota</taxon>
        <taxon>Neoptera</taxon>
        <taxon>Paraneoptera</taxon>
        <taxon>Hemiptera</taxon>
        <taxon>Sternorrhyncha</taxon>
        <taxon>Aphidomorpha</taxon>
        <taxon>Aphidoidea</taxon>
        <taxon>Aphididae</taxon>
        <taxon>Aphidini</taxon>
        <taxon>Aphis</taxon>
        <taxon>Aphis</taxon>
    </lineage>
</organism>
<dbReference type="AlphaFoldDB" id="A0A6G0U6I6"/>
<keyword evidence="7" id="KW-1185">Reference proteome</keyword>